<keyword evidence="2" id="KW-1185">Reference proteome</keyword>
<evidence type="ECO:0000313" key="2">
    <source>
        <dbReference type="Proteomes" id="UP000886520"/>
    </source>
</evidence>
<dbReference type="Proteomes" id="UP000886520">
    <property type="component" value="Chromosome 8"/>
</dbReference>
<evidence type="ECO:0000313" key="1">
    <source>
        <dbReference type="EMBL" id="KAI5077042.1"/>
    </source>
</evidence>
<reference evidence="1" key="1">
    <citation type="submission" date="2021-01" db="EMBL/GenBank/DDBJ databases">
        <title>Adiantum capillus-veneris genome.</title>
        <authorList>
            <person name="Fang Y."/>
            <person name="Liao Q."/>
        </authorList>
    </citation>
    <scope>NUCLEOTIDE SEQUENCE</scope>
    <source>
        <strain evidence="1">H3</strain>
        <tissue evidence="1">Leaf</tissue>
    </source>
</reference>
<organism evidence="1 2">
    <name type="scientific">Adiantum capillus-veneris</name>
    <name type="common">Maidenhair fern</name>
    <dbReference type="NCBI Taxonomy" id="13818"/>
    <lineage>
        <taxon>Eukaryota</taxon>
        <taxon>Viridiplantae</taxon>
        <taxon>Streptophyta</taxon>
        <taxon>Embryophyta</taxon>
        <taxon>Tracheophyta</taxon>
        <taxon>Polypodiopsida</taxon>
        <taxon>Polypodiidae</taxon>
        <taxon>Polypodiales</taxon>
        <taxon>Pteridineae</taxon>
        <taxon>Pteridaceae</taxon>
        <taxon>Vittarioideae</taxon>
        <taxon>Adiantum</taxon>
    </lineage>
</organism>
<protein>
    <submittedName>
        <fullName evidence="1">Uncharacterized protein</fullName>
    </submittedName>
</protein>
<gene>
    <name evidence="1" type="ORF">GOP47_0009107</name>
</gene>
<dbReference type="EMBL" id="JABFUD020000008">
    <property type="protein sequence ID" value="KAI5077042.1"/>
    <property type="molecule type" value="Genomic_DNA"/>
</dbReference>
<proteinExistence type="predicted"/>
<comment type="caution">
    <text evidence="1">The sequence shown here is derived from an EMBL/GenBank/DDBJ whole genome shotgun (WGS) entry which is preliminary data.</text>
</comment>
<dbReference type="AlphaFoldDB" id="A0A9D4V0F2"/>
<accession>A0A9D4V0F2</accession>
<sequence length="130" mass="14681">MPEMMSTKLAWVRDELKHRSLDILDKPRWLWASKSDFYEHDGQAEAVELSASLLTRLNCKTMFLLSDHGRGSLLLANNLAEMVQHYFSHLVRVIDSYSFVVNQGGDGSLSLSYFDSPEQSVIVGVLFSLA</sequence>
<name>A0A9D4V0F2_ADICA</name>